<dbReference type="CDD" id="cd00170">
    <property type="entry name" value="SEC14"/>
    <property type="match status" value="1"/>
</dbReference>
<evidence type="ECO:0000259" key="1">
    <source>
        <dbReference type="PROSITE" id="PS50003"/>
    </source>
</evidence>
<feature type="domain" description="CRAL-TRIO" evidence="2">
    <location>
        <begin position="460"/>
        <end position="631"/>
    </location>
</feature>
<dbReference type="Proteomes" id="UP000688137">
    <property type="component" value="Unassembled WGS sequence"/>
</dbReference>
<dbReference type="PROSITE" id="PS50003">
    <property type="entry name" value="PH_DOMAIN"/>
    <property type="match status" value="1"/>
</dbReference>
<dbReference type="PANTHER" id="PTHR45657:SF1">
    <property type="entry name" value="CRAL-TRIO DOMAIN-CONTAINING PROTEIN YKL091C-RELATED"/>
    <property type="match status" value="1"/>
</dbReference>
<dbReference type="SMART" id="SM00516">
    <property type="entry name" value="SEC14"/>
    <property type="match status" value="1"/>
</dbReference>
<dbReference type="InterPro" id="IPR001849">
    <property type="entry name" value="PH_domain"/>
</dbReference>
<evidence type="ECO:0000313" key="3">
    <source>
        <dbReference type="EMBL" id="CAD8043740.1"/>
    </source>
</evidence>
<dbReference type="SMART" id="SM01100">
    <property type="entry name" value="CRAL_TRIO_N"/>
    <property type="match status" value="1"/>
</dbReference>
<dbReference type="SMART" id="SM00233">
    <property type="entry name" value="PH"/>
    <property type="match status" value="1"/>
</dbReference>
<dbReference type="Pfam" id="PF00650">
    <property type="entry name" value="CRAL_TRIO"/>
    <property type="match status" value="1"/>
</dbReference>
<dbReference type="PROSITE" id="PS50191">
    <property type="entry name" value="CRAL_TRIO"/>
    <property type="match status" value="1"/>
</dbReference>
<proteinExistence type="predicted"/>
<dbReference type="AlphaFoldDB" id="A0A8S1JSY7"/>
<feature type="domain" description="PH" evidence="1">
    <location>
        <begin position="4"/>
        <end position="99"/>
    </location>
</feature>
<dbReference type="Pfam" id="PF00169">
    <property type="entry name" value="PH"/>
    <property type="match status" value="1"/>
</dbReference>
<evidence type="ECO:0000313" key="4">
    <source>
        <dbReference type="Proteomes" id="UP000688137"/>
    </source>
</evidence>
<comment type="caution">
    <text evidence="3">The sequence shown here is derived from an EMBL/GenBank/DDBJ whole genome shotgun (WGS) entry which is preliminary data.</text>
</comment>
<sequence length="631" mass="74857">MNQRPIKNGYLQQKHIFGLKTTKFYYLEGTQFLIFEDDKTHIPQERIDLSGFIVDGTWQEDGYYTFTLRHLQQEIIMQFITMTYDDAAEWVSKIKQAILISEYEALLHQTSYQISIDQNRSYKNDSSNVTKNIPEYVQKQLQLYQELSKDKWIIEKTLKQMKLTAIQSQNNIILKGEYVFNTSLQNVITIIQKGGKLLDLFRKQSDVHEIDLNQFHQDIWHFNNDGKKFVLESKYIQFDFQRNNSFFLTKESITENQFPMIKTDEKQSKKNMISIFKVLEIIHVVEEDSKCFTQYMYVVKKDENEKIIRKLMKEQIINLSIISTELDLLLMQINNESIPIIQSRIVVGTDHSNQENQENEFIQGENIHFPPQDRLGYVDHQLQPNQPAAIHENMHKRIIHQNEEQLKALAELKEKIGHLFLNDQTMIRYLIARNYKVKETEKMILKCLQWRKENKINSRKTSDYQIYANENVHTQLGFSKWGHPILVTNGMNSHPEKFENEQGFSEQGYLEYHQSLMEEGIRSMRGYVDQFIVIIDCYKLTPANFSFSVLKNAFIEIFNYYPERQFRIYVLNTNFLTRSFYAMLKPFLPSRTVEKINFIGQDFNEIKNALSRDLDEETIPKRYGGKNILIQ</sequence>
<dbReference type="PANTHER" id="PTHR45657">
    <property type="entry name" value="CRAL-TRIO DOMAIN-CONTAINING PROTEIN YKL091C-RELATED"/>
    <property type="match status" value="1"/>
</dbReference>
<dbReference type="OMA" id="QGYLEYH"/>
<organism evidence="3 4">
    <name type="scientific">Paramecium primaurelia</name>
    <dbReference type="NCBI Taxonomy" id="5886"/>
    <lineage>
        <taxon>Eukaryota</taxon>
        <taxon>Sar</taxon>
        <taxon>Alveolata</taxon>
        <taxon>Ciliophora</taxon>
        <taxon>Intramacronucleata</taxon>
        <taxon>Oligohymenophorea</taxon>
        <taxon>Peniculida</taxon>
        <taxon>Parameciidae</taxon>
        <taxon>Paramecium</taxon>
    </lineage>
</organism>
<dbReference type="InterPro" id="IPR001251">
    <property type="entry name" value="CRAL-TRIO_dom"/>
</dbReference>
<dbReference type="EMBL" id="CAJJDM010000002">
    <property type="protein sequence ID" value="CAD8043740.1"/>
    <property type="molecule type" value="Genomic_DNA"/>
</dbReference>
<reference evidence="3" key="1">
    <citation type="submission" date="2021-01" db="EMBL/GenBank/DDBJ databases">
        <authorList>
            <consortium name="Genoscope - CEA"/>
            <person name="William W."/>
        </authorList>
    </citation>
    <scope>NUCLEOTIDE SEQUENCE</scope>
</reference>
<protein>
    <recommendedName>
        <fullName evidence="5">CRAL-TRIO domain-containing protein</fullName>
    </recommendedName>
</protein>
<evidence type="ECO:0000259" key="2">
    <source>
        <dbReference type="PROSITE" id="PS50191"/>
    </source>
</evidence>
<evidence type="ECO:0008006" key="5">
    <source>
        <dbReference type="Google" id="ProtNLM"/>
    </source>
</evidence>
<dbReference type="InterPro" id="IPR011074">
    <property type="entry name" value="CRAL/TRIO_N_dom"/>
</dbReference>
<name>A0A8S1JSY7_PARPR</name>
<gene>
    <name evidence="3" type="ORF">PPRIM_AZ9-3.1.T0050394</name>
</gene>
<accession>A0A8S1JSY7</accession>
<dbReference type="InterPro" id="IPR051026">
    <property type="entry name" value="PI/PC_transfer"/>
</dbReference>
<keyword evidence="4" id="KW-1185">Reference proteome</keyword>